<dbReference type="PANTHER" id="PTHR47459:SF1">
    <property type="entry name" value="KINESIN LIGHT CHAIN-RELATED"/>
    <property type="match status" value="1"/>
</dbReference>
<dbReference type="EMBL" id="BAABME010000735">
    <property type="protein sequence ID" value="GAA0145105.1"/>
    <property type="molecule type" value="Genomic_DNA"/>
</dbReference>
<protein>
    <submittedName>
        <fullName evidence="3">Microtubule binding motor protein</fullName>
    </submittedName>
</protein>
<dbReference type="Pfam" id="PF13424">
    <property type="entry name" value="TPR_12"/>
    <property type="match status" value="3"/>
</dbReference>
<dbReference type="Proteomes" id="UP001454036">
    <property type="component" value="Unassembled WGS sequence"/>
</dbReference>
<reference evidence="3 4" key="1">
    <citation type="submission" date="2024-01" db="EMBL/GenBank/DDBJ databases">
        <title>The complete chloroplast genome sequence of Lithospermum erythrorhizon: insights into the phylogenetic relationship among Boraginaceae species and the maternal lineages of purple gromwells.</title>
        <authorList>
            <person name="Okada T."/>
            <person name="Watanabe K."/>
        </authorList>
    </citation>
    <scope>NUCLEOTIDE SEQUENCE [LARGE SCALE GENOMIC DNA]</scope>
</reference>
<evidence type="ECO:0000256" key="2">
    <source>
        <dbReference type="SAM" id="Coils"/>
    </source>
</evidence>
<dbReference type="InterPro" id="IPR019734">
    <property type="entry name" value="TPR_rpt"/>
</dbReference>
<dbReference type="PANTHER" id="PTHR47459">
    <property type="entry name" value="KINESIN LIGHT CHAIN-RELATED"/>
    <property type="match status" value="1"/>
</dbReference>
<feature type="coiled-coil region" evidence="2">
    <location>
        <begin position="570"/>
        <end position="597"/>
    </location>
</feature>
<name>A0AAV3P0B1_LITER</name>
<evidence type="ECO:0000256" key="1">
    <source>
        <dbReference type="PROSITE-ProRule" id="PRU00339"/>
    </source>
</evidence>
<sequence>MRRASSKLISNLHHHPTKHLITTLPPLPNPTPIPSNPTNQSQFQTHLKPTKKIHFLHNLSRNFNTIVENSPVLPSRQRKIKEKLDLEEAFESAETVDDMLKAFKDMEASFEEKELGLASLKMGLKLDQEGEDPEKTLDFGLRALSVLDKDGKISLLLAMNLQLLGSVCYSLKRFNESLGYLNRANRILGQLENDDSLSIEDVMPIMHAVQLELFNVKTAVGRREEALAHLRKSLEIKEMTLDENSKELGNANRDVAEAYVAVLNFKEALPFCLKAVEIHKTDLGSNSVEVAHDRRLLGIIYTGLEEHEKALEQNQLSQRVLKSWGLSTDVLRAEIDAANMQIALGRYEEAINTLKSVVQLTDKESEDRAMIFIAMAKALCNQEKFIDAKRCLEISYKIYDKKEMKTPVAVAEAFMEIAMQYESMNEFENAISLLKRAFSMLEKIPQEQHSVGSVSARIGWLLLLTGKVEQAIPYLEDATERLKESFGSKHFGIGYVYNNLGAAYLELDRPQSAAQVFAYAKDIMEVSLGPHHADTIGAFQNLSKAYAAMGSYDLAINFQNKVIEAWEDHGPSAEDELEEAQRLVEELKNKAREEMAKSLLKAMPVGANDGSVLYEDSQIRVPVIETKARE</sequence>
<accession>A0AAV3P0B1</accession>
<evidence type="ECO:0000313" key="4">
    <source>
        <dbReference type="Proteomes" id="UP001454036"/>
    </source>
</evidence>
<gene>
    <name evidence="3" type="ORF">LIER_05371</name>
</gene>
<dbReference type="InterPro" id="IPR011990">
    <property type="entry name" value="TPR-like_helical_dom_sf"/>
</dbReference>
<dbReference type="SUPFAM" id="SSF48452">
    <property type="entry name" value="TPR-like"/>
    <property type="match status" value="3"/>
</dbReference>
<evidence type="ECO:0000313" key="3">
    <source>
        <dbReference type="EMBL" id="GAA0145105.1"/>
    </source>
</evidence>
<dbReference type="SMART" id="SM00028">
    <property type="entry name" value="TPR"/>
    <property type="match status" value="9"/>
</dbReference>
<dbReference type="Gene3D" id="1.25.40.10">
    <property type="entry name" value="Tetratricopeptide repeat domain"/>
    <property type="match status" value="3"/>
</dbReference>
<comment type="caution">
    <text evidence="3">The sequence shown here is derived from an EMBL/GenBank/DDBJ whole genome shotgun (WGS) entry which is preliminary data.</text>
</comment>
<feature type="repeat" description="TPR" evidence="1">
    <location>
        <begin position="411"/>
        <end position="444"/>
    </location>
</feature>
<keyword evidence="2" id="KW-0175">Coiled coil</keyword>
<dbReference type="AlphaFoldDB" id="A0AAV3P0B1"/>
<keyword evidence="4" id="KW-1185">Reference proteome</keyword>
<organism evidence="3 4">
    <name type="scientific">Lithospermum erythrorhizon</name>
    <name type="common">Purple gromwell</name>
    <name type="synonym">Lithospermum officinale var. erythrorhizon</name>
    <dbReference type="NCBI Taxonomy" id="34254"/>
    <lineage>
        <taxon>Eukaryota</taxon>
        <taxon>Viridiplantae</taxon>
        <taxon>Streptophyta</taxon>
        <taxon>Embryophyta</taxon>
        <taxon>Tracheophyta</taxon>
        <taxon>Spermatophyta</taxon>
        <taxon>Magnoliopsida</taxon>
        <taxon>eudicotyledons</taxon>
        <taxon>Gunneridae</taxon>
        <taxon>Pentapetalae</taxon>
        <taxon>asterids</taxon>
        <taxon>lamiids</taxon>
        <taxon>Boraginales</taxon>
        <taxon>Boraginaceae</taxon>
        <taxon>Boraginoideae</taxon>
        <taxon>Lithospermeae</taxon>
        <taxon>Lithospermum</taxon>
    </lineage>
</organism>
<keyword evidence="1" id="KW-0802">TPR repeat</keyword>
<dbReference type="PROSITE" id="PS50005">
    <property type="entry name" value="TPR"/>
    <property type="match status" value="1"/>
</dbReference>
<proteinExistence type="predicted"/>